<dbReference type="SFLD" id="SFLDS00003">
    <property type="entry name" value="Haloacid_Dehalogenase"/>
    <property type="match status" value="1"/>
</dbReference>
<reference evidence="1" key="1">
    <citation type="journal article" date="2014" name="Int. J. Syst. Evol. Microbiol.">
        <title>Complete genome sequence of Corynebacterium casei LMG S-19264T (=DSM 44701T), isolated from a smear-ripened cheese.</title>
        <authorList>
            <consortium name="US DOE Joint Genome Institute (JGI-PGF)"/>
            <person name="Walter F."/>
            <person name="Albersmeier A."/>
            <person name="Kalinowski J."/>
            <person name="Ruckert C."/>
        </authorList>
    </citation>
    <scope>NUCLEOTIDE SEQUENCE</scope>
    <source>
        <strain evidence="1">CGMCC 1.12827</strain>
    </source>
</reference>
<organism evidence="1 2">
    <name type="scientific">Gordonia jinhuaensis</name>
    <dbReference type="NCBI Taxonomy" id="1517702"/>
    <lineage>
        <taxon>Bacteria</taxon>
        <taxon>Bacillati</taxon>
        <taxon>Actinomycetota</taxon>
        <taxon>Actinomycetes</taxon>
        <taxon>Mycobacteriales</taxon>
        <taxon>Gordoniaceae</taxon>
        <taxon>Gordonia</taxon>
    </lineage>
</organism>
<dbReference type="SFLD" id="SFLDG01129">
    <property type="entry name" value="C1.5:_HAD__Beta-PGM__Phosphata"/>
    <property type="match status" value="1"/>
</dbReference>
<accession>A0A916T9T9</accession>
<comment type="caution">
    <text evidence="1">The sequence shown here is derived from an EMBL/GenBank/DDBJ whole genome shotgun (WGS) entry which is preliminary data.</text>
</comment>
<evidence type="ECO:0000313" key="2">
    <source>
        <dbReference type="Proteomes" id="UP000621454"/>
    </source>
</evidence>
<keyword evidence="2" id="KW-1185">Reference proteome</keyword>
<dbReference type="Gene3D" id="1.10.150.240">
    <property type="entry name" value="Putative phosphatase, domain 2"/>
    <property type="match status" value="1"/>
</dbReference>
<dbReference type="InterPro" id="IPR050155">
    <property type="entry name" value="HAD-like_hydrolase_sf"/>
</dbReference>
<dbReference type="AlphaFoldDB" id="A0A916T9T9"/>
<protein>
    <submittedName>
        <fullName evidence="1">Haloacid dehalogenase</fullName>
    </submittedName>
</protein>
<dbReference type="InterPro" id="IPR023214">
    <property type="entry name" value="HAD_sf"/>
</dbReference>
<dbReference type="EMBL" id="BMGC01000015">
    <property type="protein sequence ID" value="GGB34592.1"/>
    <property type="molecule type" value="Genomic_DNA"/>
</dbReference>
<dbReference type="RefSeq" id="WP_188586763.1">
    <property type="nucleotide sequence ID" value="NZ_BMGC01000015.1"/>
</dbReference>
<proteinExistence type="predicted"/>
<name>A0A916T9T9_9ACTN</name>
<dbReference type="PANTHER" id="PTHR43434:SF16">
    <property type="entry name" value="BLL8046 PROTEIN"/>
    <property type="match status" value="1"/>
</dbReference>
<dbReference type="GO" id="GO:0006281">
    <property type="term" value="P:DNA repair"/>
    <property type="evidence" value="ECO:0007669"/>
    <property type="project" value="TreeGrafter"/>
</dbReference>
<sequence>MSIATVLFDVDGTLIDTVYAHVDAWDRAFHSRDISIPEWEIHRQIGKDGSLLVRDLLTRHDIEVDDELIAVLSTVHATAFATTTDRMSVLPGARDLVQACSDRGATVVLASSSPADELDAARAALDIDAWIDAVTTSADVETAKPDTGIVKVALDRVGADASTALMFGDAVWDSIAATAAGVRSIGLLSGGISRDELLSAGARMVFTDPADVVDSLDDLWESL</sequence>
<dbReference type="SFLD" id="SFLDG01135">
    <property type="entry name" value="C1.5.6:_HAD__Beta-PGM__Phospha"/>
    <property type="match status" value="1"/>
</dbReference>
<dbReference type="GO" id="GO:0005829">
    <property type="term" value="C:cytosol"/>
    <property type="evidence" value="ECO:0007669"/>
    <property type="project" value="TreeGrafter"/>
</dbReference>
<dbReference type="InterPro" id="IPR036412">
    <property type="entry name" value="HAD-like_sf"/>
</dbReference>
<dbReference type="Gene3D" id="3.40.50.1000">
    <property type="entry name" value="HAD superfamily/HAD-like"/>
    <property type="match status" value="1"/>
</dbReference>
<dbReference type="Pfam" id="PF00702">
    <property type="entry name" value="Hydrolase"/>
    <property type="match status" value="1"/>
</dbReference>
<reference evidence="1" key="2">
    <citation type="submission" date="2020-09" db="EMBL/GenBank/DDBJ databases">
        <authorList>
            <person name="Sun Q."/>
            <person name="Zhou Y."/>
        </authorList>
    </citation>
    <scope>NUCLEOTIDE SEQUENCE</scope>
    <source>
        <strain evidence="1">CGMCC 1.12827</strain>
    </source>
</reference>
<dbReference type="InterPro" id="IPR023198">
    <property type="entry name" value="PGP-like_dom2"/>
</dbReference>
<gene>
    <name evidence="1" type="ORF">GCM10011489_23340</name>
</gene>
<dbReference type="PANTHER" id="PTHR43434">
    <property type="entry name" value="PHOSPHOGLYCOLATE PHOSPHATASE"/>
    <property type="match status" value="1"/>
</dbReference>
<evidence type="ECO:0000313" key="1">
    <source>
        <dbReference type="EMBL" id="GGB34592.1"/>
    </source>
</evidence>
<dbReference type="GO" id="GO:0008967">
    <property type="term" value="F:phosphoglycolate phosphatase activity"/>
    <property type="evidence" value="ECO:0007669"/>
    <property type="project" value="TreeGrafter"/>
</dbReference>
<dbReference type="SUPFAM" id="SSF56784">
    <property type="entry name" value="HAD-like"/>
    <property type="match status" value="1"/>
</dbReference>
<dbReference type="Proteomes" id="UP000621454">
    <property type="component" value="Unassembled WGS sequence"/>
</dbReference>